<feature type="region of interest" description="Disordered" evidence="7">
    <location>
        <begin position="435"/>
        <end position="470"/>
    </location>
</feature>
<dbReference type="EMBL" id="JANBTX010000013">
    <property type="protein sequence ID" value="KAJ2690296.1"/>
    <property type="molecule type" value="Genomic_DNA"/>
</dbReference>
<protein>
    <recommendedName>
        <fullName evidence="4">Stress response protein NST1</fullName>
    </recommendedName>
    <alternativeName>
        <fullName evidence="3">Stress response protein nst1</fullName>
    </alternativeName>
</protein>
<feature type="compositionally biased region" description="Basic and acidic residues" evidence="7">
    <location>
        <begin position="1024"/>
        <end position="1111"/>
    </location>
</feature>
<keyword evidence="6" id="KW-0175">Coiled coil</keyword>
<feature type="compositionally biased region" description="Pro residues" evidence="7">
    <location>
        <begin position="1134"/>
        <end position="1148"/>
    </location>
</feature>
<feature type="compositionally biased region" description="Pro residues" evidence="7">
    <location>
        <begin position="300"/>
        <end position="313"/>
    </location>
</feature>
<reference evidence="8" key="1">
    <citation type="submission" date="2022-07" db="EMBL/GenBank/DDBJ databases">
        <title>Phylogenomic reconstructions and comparative analyses of Kickxellomycotina fungi.</title>
        <authorList>
            <person name="Reynolds N.K."/>
            <person name="Stajich J.E."/>
            <person name="Barry K."/>
            <person name="Grigoriev I.V."/>
            <person name="Crous P."/>
            <person name="Smith M.E."/>
        </authorList>
    </citation>
    <scope>NUCLEOTIDE SEQUENCE</scope>
    <source>
        <strain evidence="8">CBS 109367</strain>
    </source>
</reference>
<evidence type="ECO:0000256" key="6">
    <source>
        <dbReference type="ARBA" id="ARBA00023054"/>
    </source>
</evidence>
<evidence type="ECO:0000256" key="7">
    <source>
        <dbReference type="SAM" id="MobiDB-lite"/>
    </source>
</evidence>
<dbReference type="Proteomes" id="UP001151516">
    <property type="component" value="Unassembled WGS sequence"/>
</dbReference>
<feature type="compositionally biased region" description="Basic residues" evidence="7">
    <location>
        <begin position="1006"/>
        <end position="1023"/>
    </location>
</feature>
<keyword evidence="9" id="KW-1185">Reference proteome</keyword>
<comment type="caution">
    <text evidence="8">The sequence shown here is derived from an EMBL/GenBank/DDBJ whole genome shotgun (WGS) entry which is preliminary data.</text>
</comment>
<feature type="region of interest" description="Disordered" evidence="7">
    <location>
        <begin position="1512"/>
        <end position="1532"/>
    </location>
</feature>
<feature type="region of interest" description="Disordered" evidence="7">
    <location>
        <begin position="994"/>
        <end position="1152"/>
    </location>
</feature>
<comment type="subcellular location">
    <subcellularLocation>
        <location evidence="1">Cytoplasm</location>
    </subcellularLocation>
</comment>
<name>A0A9W8GJZ8_9FUNG</name>
<feature type="compositionally biased region" description="Acidic residues" evidence="7">
    <location>
        <begin position="904"/>
        <end position="949"/>
    </location>
</feature>
<feature type="compositionally biased region" description="Low complexity" evidence="7">
    <location>
        <begin position="1687"/>
        <end position="1701"/>
    </location>
</feature>
<organism evidence="8 9">
    <name type="scientific">Coemansia spiralis</name>
    <dbReference type="NCBI Taxonomy" id="417178"/>
    <lineage>
        <taxon>Eukaryota</taxon>
        <taxon>Fungi</taxon>
        <taxon>Fungi incertae sedis</taxon>
        <taxon>Zoopagomycota</taxon>
        <taxon>Kickxellomycotina</taxon>
        <taxon>Kickxellomycetes</taxon>
        <taxon>Kickxellales</taxon>
        <taxon>Kickxellaceae</taxon>
        <taxon>Coemansia</taxon>
    </lineage>
</organism>
<evidence type="ECO:0000313" key="8">
    <source>
        <dbReference type="EMBL" id="KAJ2690296.1"/>
    </source>
</evidence>
<dbReference type="GO" id="GO:0005737">
    <property type="term" value="C:cytoplasm"/>
    <property type="evidence" value="ECO:0007669"/>
    <property type="project" value="UniProtKB-SubCell"/>
</dbReference>
<feature type="region of interest" description="Disordered" evidence="7">
    <location>
        <begin position="799"/>
        <end position="957"/>
    </location>
</feature>
<feature type="region of interest" description="Disordered" evidence="7">
    <location>
        <begin position="1686"/>
        <end position="1710"/>
    </location>
</feature>
<dbReference type="Pfam" id="PF13945">
    <property type="entry name" value="NST1"/>
    <property type="match status" value="1"/>
</dbReference>
<evidence type="ECO:0000313" key="9">
    <source>
        <dbReference type="Proteomes" id="UP001151516"/>
    </source>
</evidence>
<evidence type="ECO:0000256" key="3">
    <source>
        <dbReference type="ARBA" id="ARBA00015112"/>
    </source>
</evidence>
<feature type="region of interest" description="Disordered" evidence="7">
    <location>
        <begin position="1"/>
        <end position="75"/>
    </location>
</feature>
<proteinExistence type="inferred from homology"/>
<feature type="compositionally biased region" description="Polar residues" evidence="7">
    <location>
        <begin position="1"/>
        <end position="21"/>
    </location>
</feature>
<accession>A0A9W8GJZ8</accession>
<dbReference type="CDD" id="cd22249">
    <property type="entry name" value="UDM1_RNF168_RNF169-like"/>
    <property type="match status" value="1"/>
</dbReference>
<feature type="compositionally biased region" description="Basic and acidic residues" evidence="7">
    <location>
        <begin position="862"/>
        <end position="874"/>
    </location>
</feature>
<dbReference type="InterPro" id="IPR025279">
    <property type="entry name" value="NST1"/>
</dbReference>
<sequence>MDSASSRLQAGPSNGKPSGTKSGDARWKSTPSMRSAAAASASIALQGPTSTATPAVYGPEPPPSMARSKAAAGTTEPLSFDLKNISMLLHGERRGDMSRTECMRQTEAELQRLFHSRLVEIMATNGYADGGFTELDVANVMVANGLMNTPADDPLVALATELKSEMSSIFHSNMRRMSNNVIDPEFLAGIASDPFVIDSIIDLSWGRVRGGDSSDAAPPFEGIAKVLQNFSLPEGFGYPDCGENEDTDSNDEYEDDAVPSCEAPGIPPTANASSSLPASKSYRSGGKADDKGKDAAAPAPRAPPLPIPAPAPAAAPALGSVDAATPKATRGQRRRLRKSMYRAVTEPNGSHASELLPGPNAFPDPPPIGDVAAMVVAAIANNGGLAGETFASASQVYGYNAESLAASYPATGPPPMLDACLPSTELTLEKMLGAGPAQQTPVRTSATEGGSSAATEPAHPMTSVPPVAAPAASAPAATTAAADAPVASGSKRVVESTKTLWSSDAIEEQRRVREFWLSLGAAERQSLIGQEKKVVQARVREHQNFSCSCNVCSRKREAIESELDCLYDCYHDELKENVRKANMRTLIRAAERKARSIIESSIGAFAKSLISSAVADSQNCTKDVLCRNIIERLRAGKTVEPPPNCPEFESLNELEAAVYTAAMSASDGVLTKIASVVRYLDQGSSYSKAIEDAGLLFKSSDKELTTIRKAAVAIKEWTDGSSAYRREFGAEPFLSDEDGDEEIVNNNDLFYTENMLDSIDTFPTDGKKFFDMMEQLAEYRMRREDAFLDVLEESVAADDDSAAHENSAAAAHAWNRKSRRQSRSQRRCPDCQGDIGEGESEDRQNYSDSEYHVARYAGTKRPRSESRGGDRAKAQFDNVGIEYADSPNDAKGKAGFNGGPGPSYDDDEDGYEDEDEDDDEDDDDEDDDDLDDDDDIDDTDDDYDDLDPESAERDAEEGRKVFQLFAARLFEQRVINLYREKVARDRQQNLIKELEEEEKRMEAKEKRKQKKKQREKEKKRHIQQQKEEERRAKEEQERTEKEQRRIAQQKRVEEQLNKKREEESRVKKAMEERNRKILEQADRRLAKEREERARAEEQRLEKEAREREERNRRQRPQAPAPTPAPAAVSATPVSPKPAPKPAPKPTAEPLPVVVSPPALTKVQSAQLSAPPASTSSIAARSPLALFAAGSASDTIFASSPGTPLLDNAMLPTVNRSSPGFMASRPSLPMIHPAELPAASPEAFDFAPSRVRANSGSSIRHPAPVPIPPFMSVARTSSSPPSAVPSEFDAEIMSIVGRVMGSCTLQDDLTDGAEWRTEPADSYMDSPRAMHPQPNHAAVFGLSDPLGPLSDLSVRRNSVPVNRPGREGSFDISSNRQPASASLTGGMEGVYSAYCALEKFSRDKRTPSVAGLGQDVFGGSHSAAEIAQMHGSMRESSVWSICASYAQANPSKCRLNHAERTIALARNLSGVPPIVPAVLDAQRLASPASPHFAETPRSTPPIQLPVIAEDRVGGSNGLSQASGSPSMVGLSARSQPRSPLLQSRQAAPPMALPMMPQFGAPTQSPVGMSYSPVAHVSPSSLFFGPMVTHGSSGSMPIRVPAPPFSLPPFQQSPLGASSLGHAHLADGRGMTMLPPQQPMSMSFGHQMQMRPSNSPWSHAKLGSGDAVSLGELSQAAMRQPLMTRLGSPHAFSQQQQPHQQNHPFHHQHPLH</sequence>
<keyword evidence="5" id="KW-0963">Cytoplasm</keyword>
<evidence type="ECO:0000256" key="2">
    <source>
        <dbReference type="ARBA" id="ARBA00007112"/>
    </source>
</evidence>
<feature type="compositionally biased region" description="Basic and acidic residues" evidence="7">
    <location>
        <begin position="841"/>
        <end position="853"/>
    </location>
</feature>
<evidence type="ECO:0000256" key="1">
    <source>
        <dbReference type="ARBA" id="ARBA00004496"/>
    </source>
</evidence>
<feature type="compositionally biased region" description="Polar residues" evidence="7">
    <location>
        <begin position="270"/>
        <end position="282"/>
    </location>
</feature>
<feature type="compositionally biased region" description="Basic residues" evidence="7">
    <location>
        <begin position="814"/>
        <end position="826"/>
    </location>
</feature>
<gene>
    <name evidence="8" type="primary">NST1</name>
    <name evidence="8" type="ORF">IWW39_000847</name>
</gene>
<evidence type="ECO:0000256" key="4">
    <source>
        <dbReference type="ARBA" id="ARBA00020733"/>
    </source>
</evidence>
<feature type="compositionally biased region" description="Polar residues" evidence="7">
    <location>
        <begin position="437"/>
        <end position="454"/>
    </location>
</feature>
<comment type="similarity">
    <text evidence="2">Belongs to the NST1 family.</text>
</comment>
<evidence type="ECO:0000256" key="5">
    <source>
        <dbReference type="ARBA" id="ARBA00022490"/>
    </source>
</evidence>
<feature type="compositionally biased region" description="Acidic residues" evidence="7">
    <location>
        <begin position="242"/>
        <end position="257"/>
    </location>
</feature>
<dbReference type="OrthoDB" id="21629at2759"/>
<feature type="compositionally biased region" description="Low complexity" evidence="7">
    <location>
        <begin position="35"/>
        <end position="44"/>
    </location>
</feature>
<feature type="region of interest" description="Disordered" evidence="7">
    <location>
        <begin position="236"/>
        <end position="336"/>
    </location>
</feature>
<feature type="compositionally biased region" description="Low complexity" evidence="7">
    <location>
        <begin position="804"/>
        <end position="813"/>
    </location>
</feature>